<evidence type="ECO:0000313" key="9">
    <source>
        <dbReference type="EMBL" id="OQS03456.1"/>
    </source>
</evidence>
<feature type="region of interest" description="Disordered" evidence="7">
    <location>
        <begin position="21"/>
        <end position="70"/>
    </location>
</feature>
<reference evidence="9 10" key="1">
    <citation type="journal article" date="2014" name="Genome Biol. Evol.">
        <title>The secreted proteins of Achlya hypogyna and Thraustotheca clavata identify the ancestral oomycete secretome and reveal gene acquisitions by horizontal gene transfer.</title>
        <authorList>
            <person name="Misner I."/>
            <person name="Blouin N."/>
            <person name="Leonard G."/>
            <person name="Richards T.A."/>
            <person name="Lane C.E."/>
        </authorList>
    </citation>
    <scope>NUCLEOTIDE SEQUENCE [LARGE SCALE GENOMIC DNA]</scope>
    <source>
        <strain evidence="9 10">ATCC 34112</strain>
    </source>
</reference>
<evidence type="ECO:0000256" key="3">
    <source>
        <dbReference type="ARBA" id="ARBA00022475"/>
    </source>
</evidence>
<dbReference type="STRING" id="74557.A0A1V9ZZL5"/>
<dbReference type="EMBL" id="JNBS01000889">
    <property type="protein sequence ID" value="OQS03456.1"/>
    <property type="molecule type" value="Genomic_DNA"/>
</dbReference>
<feature type="transmembrane region" description="Helical" evidence="8">
    <location>
        <begin position="362"/>
        <end position="389"/>
    </location>
</feature>
<feature type="transmembrane region" description="Helical" evidence="8">
    <location>
        <begin position="434"/>
        <end position="457"/>
    </location>
</feature>
<dbReference type="SUPFAM" id="SSF118215">
    <property type="entry name" value="Proton glutamate symport protein"/>
    <property type="match status" value="2"/>
</dbReference>
<keyword evidence="2" id="KW-0813">Transport</keyword>
<feature type="transmembrane region" description="Helical" evidence="8">
    <location>
        <begin position="721"/>
        <end position="741"/>
    </location>
</feature>
<protein>
    <submittedName>
        <fullName evidence="9">Dicarboxylate/amino acid:cation (Na or H) symporter (DAACS) family protein</fullName>
    </submittedName>
</protein>
<evidence type="ECO:0000256" key="1">
    <source>
        <dbReference type="ARBA" id="ARBA00004651"/>
    </source>
</evidence>
<evidence type="ECO:0000256" key="4">
    <source>
        <dbReference type="ARBA" id="ARBA00022692"/>
    </source>
</evidence>
<keyword evidence="5 8" id="KW-1133">Transmembrane helix</keyword>
<comment type="caution">
    <text evidence="9">The sequence shown here is derived from an EMBL/GenBank/DDBJ whole genome shotgun (WGS) entry which is preliminary data.</text>
</comment>
<feature type="transmembrane region" description="Helical" evidence="8">
    <location>
        <begin position="478"/>
        <end position="506"/>
    </location>
</feature>
<dbReference type="PANTHER" id="PTHR42865">
    <property type="entry name" value="PROTON/GLUTAMATE-ASPARTATE SYMPORTER"/>
    <property type="match status" value="1"/>
</dbReference>
<keyword evidence="4 8" id="KW-0812">Transmembrane</keyword>
<evidence type="ECO:0000313" key="10">
    <source>
        <dbReference type="Proteomes" id="UP000243217"/>
    </source>
</evidence>
<keyword evidence="6 8" id="KW-0472">Membrane</keyword>
<name>A0A1V9ZZL5_9STRA</name>
<evidence type="ECO:0000256" key="8">
    <source>
        <dbReference type="SAM" id="Phobius"/>
    </source>
</evidence>
<accession>A0A1V9ZZL5</accession>
<dbReference type="GO" id="GO:0015293">
    <property type="term" value="F:symporter activity"/>
    <property type="evidence" value="ECO:0007669"/>
    <property type="project" value="UniProtKB-KW"/>
</dbReference>
<dbReference type="Pfam" id="PF00375">
    <property type="entry name" value="SDF"/>
    <property type="match status" value="2"/>
</dbReference>
<evidence type="ECO:0000256" key="2">
    <source>
        <dbReference type="ARBA" id="ARBA00022448"/>
    </source>
</evidence>
<dbReference type="Gene3D" id="1.10.3860.10">
    <property type="entry name" value="Sodium:dicarboxylate symporter"/>
    <property type="match status" value="2"/>
</dbReference>
<feature type="transmembrane region" description="Helical" evidence="8">
    <location>
        <begin position="136"/>
        <end position="160"/>
    </location>
</feature>
<dbReference type="GO" id="GO:0005886">
    <property type="term" value="C:plasma membrane"/>
    <property type="evidence" value="ECO:0007669"/>
    <property type="project" value="UniProtKB-SubCell"/>
</dbReference>
<feature type="transmembrane region" description="Helical" evidence="8">
    <location>
        <begin position="874"/>
        <end position="900"/>
    </location>
</feature>
<feature type="transmembrane region" description="Helical" evidence="8">
    <location>
        <begin position="401"/>
        <end position="422"/>
    </location>
</feature>
<feature type="transmembrane region" description="Helical" evidence="8">
    <location>
        <begin position="685"/>
        <end position="709"/>
    </location>
</feature>
<dbReference type="AlphaFoldDB" id="A0A1V9ZZL5"/>
<gene>
    <name evidence="9" type="ORF">THRCLA_04242</name>
</gene>
<dbReference type="Proteomes" id="UP000243217">
    <property type="component" value="Unassembled WGS sequence"/>
</dbReference>
<evidence type="ECO:0000256" key="6">
    <source>
        <dbReference type="ARBA" id="ARBA00023136"/>
    </source>
</evidence>
<organism evidence="9 10">
    <name type="scientific">Thraustotheca clavata</name>
    <dbReference type="NCBI Taxonomy" id="74557"/>
    <lineage>
        <taxon>Eukaryota</taxon>
        <taxon>Sar</taxon>
        <taxon>Stramenopiles</taxon>
        <taxon>Oomycota</taxon>
        <taxon>Saprolegniomycetes</taxon>
        <taxon>Saprolegniales</taxon>
        <taxon>Achlyaceae</taxon>
        <taxon>Thraustotheca</taxon>
    </lineage>
</organism>
<dbReference type="OrthoDB" id="68683at2759"/>
<keyword evidence="3" id="KW-1003">Cell membrane</keyword>
<dbReference type="PANTHER" id="PTHR42865:SF7">
    <property type="entry name" value="PROTON_GLUTAMATE-ASPARTATE SYMPORTER"/>
    <property type="match status" value="1"/>
</dbReference>
<feature type="non-terminal residue" evidence="9">
    <location>
        <position position="923"/>
    </location>
</feature>
<dbReference type="InterPro" id="IPR036458">
    <property type="entry name" value="Na:dicarbo_symporter_sf"/>
</dbReference>
<sequence>MVDNTPKGGILLFSNEQLPAHRRSFNSAPSSDGPRRKLPPPPEPIGVRTNFTSRRPLHESLPTTNYNYHEDPMLEDEKDIPMQGDFDARSSSTYVNSIYVLIGAAVGAGVGIALMHANPGEDARKWIQLPGDLFVRALKCLVVPMVFASMAVVIAEVIVLKKTSILSWRTGFVFFLTSFLATIEGVGMSLIYRSSFGSGNVVASTPLTKPELAFKCVNGLFLNMLTDGTLTCSAKDKGNTTSFITDDINNMLTVNNKMQEYSLTEQIVSIIELMVPDNIFQSLASGELLSVIMFALPLGYAIAKSHSGPPADNKLLNIIRQTRNSLLILVNAVLNVTPVAVAFLLCNAVISYNNSAKDVFSQAGYVVLMFLAAVFLHVGIVMPTLVFLFTRCNPFNYMRQLFPAYVFAFGCSSSMAALPVGVTVIHQTRQVSRSLAQLIMCLGTPVNLNTCGLYYPLMTMFMANYAGIQDKLGVPQIVVLFFVSLLGCMGTAPIPQAGLVMLMTVWRTVLPNEELPHAFTYVVAIDFIIDRINTTVNINGNMMVTRILAEQFDETQKGILLFSNEQLQNVRGQSYHSAPSSDGQRGKRVAPPAEPVGIRTNFTTGKQLHDTPLNYDNYEDPILEESKNLHVQGDFDARSTSTYVNSIYVLIGAALGAGIGAALAHANVTRDAQQWIQLPGDLFVRALRCLVVPMVFASMAVVIAEVVVLKKTSILSWRTGAIFFFTSFIATVQGIIMSSVYRGIFKGSHNETSTPISLPVLAFKCANGMYLNQLPNGTLACNMETNSSITTDFSTLDVNNMLTLKTTITQMTLTQQIISIIELMVPDNIFNALTESALLSVIMFALPLGYAIAKSHTGPATENNLLNIFRQTRNSLLILINAVLMLTPIAVGFLICSAIISYQANADAILSQAGYLILMFLAS</sequence>
<keyword evidence="10" id="KW-1185">Reference proteome</keyword>
<feature type="transmembrane region" description="Helical" evidence="8">
    <location>
        <begin position="324"/>
        <end position="350"/>
    </location>
</feature>
<feature type="transmembrane region" description="Helical" evidence="8">
    <location>
        <begin position="98"/>
        <end position="116"/>
    </location>
</feature>
<dbReference type="PRINTS" id="PR00173">
    <property type="entry name" value="EDTRNSPORT"/>
</dbReference>
<feature type="transmembrane region" description="Helical" evidence="8">
    <location>
        <begin position="647"/>
        <end position="665"/>
    </location>
</feature>
<feature type="region of interest" description="Disordered" evidence="7">
    <location>
        <begin position="572"/>
        <end position="596"/>
    </location>
</feature>
<dbReference type="InterPro" id="IPR001991">
    <property type="entry name" value="Na-dicarboxylate_symporter"/>
</dbReference>
<evidence type="ECO:0000256" key="5">
    <source>
        <dbReference type="ARBA" id="ARBA00022989"/>
    </source>
</evidence>
<evidence type="ECO:0000256" key="7">
    <source>
        <dbReference type="SAM" id="MobiDB-lite"/>
    </source>
</evidence>
<feature type="compositionally biased region" description="Polar residues" evidence="7">
    <location>
        <begin position="572"/>
        <end position="583"/>
    </location>
</feature>
<proteinExistence type="predicted"/>
<feature type="transmembrane region" description="Helical" evidence="8">
    <location>
        <begin position="172"/>
        <end position="192"/>
    </location>
</feature>
<comment type="subcellular location">
    <subcellularLocation>
        <location evidence="1">Cell membrane</location>
        <topology evidence="1">Multi-pass membrane protein</topology>
    </subcellularLocation>
</comment>